<gene>
    <name evidence="1" type="ORF">LARSCL_LOCUS12387</name>
</gene>
<dbReference type="Proteomes" id="UP001497382">
    <property type="component" value="Unassembled WGS sequence"/>
</dbReference>
<protein>
    <submittedName>
        <fullName evidence="1">Uncharacterized protein</fullName>
    </submittedName>
</protein>
<reference evidence="1 2" key="1">
    <citation type="submission" date="2024-04" db="EMBL/GenBank/DDBJ databases">
        <authorList>
            <person name="Rising A."/>
            <person name="Reimegard J."/>
            <person name="Sonavane S."/>
            <person name="Akerstrom W."/>
            <person name="Nylinder S."/>
            <person name="Hedman E."/>
            <person name="Kallberg Y."/>
        </authorList>
    </citation>
    <scope>NUCLEOTIDE SEQUENCE [LARGE SCALE GENOMIC DNA]</scope>
</reference>
<name>A0AAV2AGB0_9ARAC</name>
<dbReference type="EMBL" id="CAXIEN010000163">
    <property type="protein sequence ID" value="CAL1283074.1"/>
    <property type="molecule type" value="Genomic_DNA"/>
</dbReference>
<evidence type="ECO:0000313" key="1">
    <source>
        <dbReference type="EMBL" id="CAL1283074.1"/>
    </source>
</evidence>
<comment type="caution">
    <text evidence="1">The sequence shown here is derived from an EMBL/GenBank/DDBJ whole genome shotgun (WGS) entry which is preliminary data.</text>
</comment>
<accession>A0AAV2AGB0</accession>
<keyword evidence="2" id="KW-1185">Reference proteome</keyword>
<organism evidence="1 2">
    <name type="scientific">Larinioides sclopetarius</name>
    <dbReference type="NCBI Taxonomy" id="280406"/>
    <lineage>
        <taxon>Eukaryota</taxon>
        <taxon>Metazoa</taxon>
        <taxon>Ecdysozoa</taxon>
        <taxon>Arthropoda</taxon>
        <taxon>Chelicerata</taxon>
        <taxon>Arachnida</taxon>
        <taxon>Araneae</taxon>
        <taxon>Araneomorphae</taxon>
        <taxon>Entelegynae</taxon>
        <taxon>Araneoidea</taxon>
        <taxon>Araneidae</taxon>
        <taxon>Larinioides</taxon>
    </lineage>
</organism>
<proteinExistence type="predicted"/>
<sequence>MLLVIKIQAFDYGKRSCWRLGTSS</sequence>
<evidence type="ECO:0000313" key="2">
    <source>
        <dbReference type="Proteomes" id="UP001497382"/>
    </source>
</evidence>
<dbReference type="AlphaFoldDB" id="A0AAV2AGB0"/>